<dbReference type="PRINTS" id="PR00411">
    <property type="entry name" value="PNDRDTASEI"/>
</dbReference>
<protein>
    <recommendedName>
        <fullName evidence="5">FAD/NAD(P)-binding domain-containing protein</fullName>
    </recommendedName>
</protein>
<evidence type="ECO:0000256" key="3">
    <source>
        <dbReference type="ARBA" id="ARBA00022827"/>
    </source>
</evidence>
<dbReference type="PANTHER" id="PTHR43735:SF3">
    <property type="entry name" value="FERROPTOSIS SUPPRESSOR PROTEIN 1"/>
    <property type="match status" value="1"/>
</dbReference>
<dbReference type="InterPro" id="IPR036188">
    <property type="entry name" value="FAD/NAD-bd_sf"/>
</dbReference>
<dbReference type="GO" id="GO:0004174">
    <property type="term" value="F:electron-transferring-flavoprotein dehydrogenase activity"/>
    <property type="evidence" value="ECO:0007669"/>
    <property type="project" value="TreeGrafter"/>
</dbReference>
<evidence type="ECO:0000256" key="2">
    <source>
        <dbReference type="ARBA" id="ARBA00022630"/>
    </source>
</evidence>
<comment type="caution">
    <text evidence="6">The sequence shown here is derived from an EMBL/GenBank/DDBJ whole genome shotgun (WGS) entry which is preliminary data.</text>
</comment>
<dbReference type="GO" id="GO:0050660">
    <property type="term" value="F:flavin adenine dinucleotide binding"/>
    <property type="evidence" value="ECO:0007669"/>
    <property type="project" value="TreeGrafter"/>
</dbReference>
<dbReference type="Gene3D" id="3.50.50.100">
    <property type="match status" value="1"/>
</dbReference>
<accession>A0A9X0BIG4</accession>
<reference evidence="6" key="1">
    <citation type="submission" date="2022-12" db="EMBL/GenBank/DDBJ databases">
        <authorList>
            <person name="Petersen C."/>
        </authorList>
    </citation>
    <scope>NUCLEOTIDE SEQUENCE</scope>
    <source>
        <strain evidence="6">IBT 17660</strain>
    </source>
</reference>
<evidence type="ECO:0000256" key="4">
    <source>
        <dbReference type="ARBA" id="ARBA00023002"/>
    </source>
</evidence>
<evidence type="ECO:0000313" key="7">
    <source>
        <dbReference type="Proteomes" id="UP001147760"/>
    </source>
</evidence>
<organism evidence="6 7">
    <name type="scientific">Penicillium desertorum</name>
    <dbReference type="NCBI Taxonomy" id="1303715"/>
    <lineage>
        <taxon>Eukaryota</taxon>
        <taxon>Fungi</taxon>
        <taxon>Dikarya</taxon>
        <taxon>Ascomycota</taxon>
        <taxon>Pezizomycotina</taxon>
        <taxon>Eurotiomycetes</taxon>
        <taxon>Eurotiomycetidae</taxon>
        <taxon>Eurotiales</taxon>
        <taxon>Aspergillaceae</taxon>
        <taxon>Penicillium</taxon>
    </lineage>
</organism>
<keyword evidence="2" id="KW-0285">Flavoprotein</keyword>
<dbReference type="OrthoDB" id="202203at2759"/>
<dbReference type="Pfam" id="PF07992">
    <property type="entry name" value="Pyr_redox_2"/>
    <property type="match status" value="1"/>
</dbReference>
<dbReference type="PANTHER" id="PTHR43735">
    <property type="entry name" value="APOPTOSIS-INDUCING FACTOR 1"/>
    <property type="match status" value="1"/>
</dbReference>
<dbReference type="EMBL" id="JAPWDO010000006">
    <property type="protein sequence ID" value="KAJ5465731.1"/>
    <property type="molecule type" value="Genomic_DNA"/>
</dbReference>
<name>A0A9X0BIG4_9EURO</name>
<keyword evidence="3" id="KW-0274">FAD</keyword>
<feature type="domain" description="FAD/NAD(P)-binding" evidence="5">
    <location>
        <begin position="5"/>
        <end position="318"/>
    </location>
</feature>
<reference evidence="6" key="2">
    <citation type="journal article" date="2023" name="IMA Fungus">
        <title>Comparative genomic study of the Penicillium genus elucidates a diverse pangenome and 15 lateral gene transfer events.</title>
        <authorList>
            <person name="Petersen C."/>
            <person name="Sorensen T."/>
            <person name="Nielsen M.R."/>
            <person name="Sondergaard T.E."/>
            <person name="Sorensen J.L."/>
            <person name="Fitzpatrick D.A."/>
            <person name="Frisvad J.C."/>
            <person name="Nielsen K.L."/>
        </authorList>
    </citation>
    <scope>NUCLEOTIDE SEQUENCE</scope>
    <source>
        <strain evidence="6">IBT 17660</strain>
    </source>
</reference>
<evidence type="ECO:0000256" key="1">
    <source>
        <dbReference type="ARBA" id="ARBA00006442"/>
    </source>
</evidence>
<dbReference type="PRINTS" id="PR00368">
    <property type="entry name" value="FADPNR"/>
</dbReference>
<evidence type="ECO:0000313" key="6">
    <source>
        <dbReference type="EMBL" id="KAJ5465731.1"/>
    </source>
</evidence>
<keyword evidence="4" id="KW-0560">Oxidoreductase</keyword>
<sequence length="394" mass="41186">MAPIDVVVIGGSFAGLHIAHSVLRDVPDAKVVLINPSTSFYWNIAAPRIVTKPKAFRPEQYLLPIKDAFAGYRPDAFEFLPGVATAIDAAAKSVSVTPNEGEPKTLSYDYLVIASGSTTSATTGSLTGTSIPFKQSGHNDMEKLIESAQEHIAGAKEIVIGGAGPIGVELAGELAEAVEQSGNAGKVSITIVSATDQVLPMLKPSASSAARKLLEQKKVKVVTSKRVIGVETPADDSSTWTVSLEGGDKLSADLYIPTTGVTPNNSFIPAQFLDKDGWVTVNKEMRVQSTHGSTLPIFAAGDITNNSMRLSFKATEQAHVAAANLKAAIVGGTAIKTYDQGENILMIVPVGESGGTGQLFGFVPFSFMVKMLKGKHFFIDKAAGALAGALAGKA</sequence>
<keyword evidence="7" id="KW-1185">Reference proteome</keyword>
<dbReference type="AlphaFoldDB" id="A0A9X0BIG4"/>
<evidence type="ECO:0000259" key="5">
    <source>
        <dbReference type="Pfam" id="PF07992"/>
    </source>
</evidence>
<dbReference type="InterPro" id="IPR023753">
    <property type="entry name" value="FAD/NAD-binding_dom"/>
</dbReference>
<gene>
    <name evidence="6" type="ORF">N7530_009518</name>
</gene>
<dbReference type="GO" id="GO:0005737">
    <property type="term" value="C:cytoplasm"/>
    <property type="evidence" value="ECO:0007669"/>
    <property type="project" value="TreeGrafter"/>
</dbReference>
<dbReference type="SUPFAM" id="SSF51905">
    <property type="entry name" value="FAD/NAD(P)-binding domain"/>
    <property type="match status" value="1"/>
</dbReference>
<comment type="similarity">
    <text evidence="1">Belongs to the FAD-dependent oxidoreductase family.</text>
</comment>
<dbReference type="Proteomes" id="UP001147760">
    <property type="component" value="Unassembled WGS sequence"/>
</dbReference>
<proteinExistence type="inferred from homology"/>